<dbReference type="PANTHER" id="PTHR42929:SF1">
    <property type="entry name" value="INNER MEMBRANE ABC TRANSPORTER PERMEASE PROTEIN YDCU-RELATED"/>
    <property type="match status" value="1"/>
</dbReference>
<comment type="subcellular location">
    <subcellularLocation>
        <location evidence="1 8">Cell membrane</location>
        <topology evidence="1 8">Multi-pass membrane protein</topology>
    </subcellularLocation>
</comment>
<evidence type="ECO:0000256" key="5">
    <source>
        <dbReference type="ARBA" id="ARBA00022692"/>
    </source>
</evidence>
<keyword evidence="3 8" id="KW-0813">Transport</keyword>
<evidence type="ECO:0000259" key="9">
    <source>
        <dbReference type="PROSITE" id="PS50928"/>
    </source>
</evidence>
<feature type="transmembrane region" description="Helical" evidence="8">
    <location>
        <begin position="80"/>
        <end position="101"/>
    </location>
</feature>
<evidence type="ECO:0000256" key="8">
    <source>
        <dbReference type="RuleBase" id="RU363032"/>
    </source>
</evidence>
<dbReference type="InterPro" id="IPR000515">
    <property type="entry name" value="MetI-like"/>
</dbReference>
<keyword evidence="11" id="KW-1185">Reference proteome</keyword>
<evidence type="ECO:0000313" key="11">
    <source>
        <dbReference type="Proteomes" id="UP001242480"/>
    </source>
</evidence>
<evidence type="ECO:0000256" key="3">
    <source>
        <dbReference type="ARBA" id="ARBA00022448"/>
    </source>
</evidence>
<evidence type="ECO:0000313" key="10">
    <source>
        <dbReference type="EMBL" id="MDQ0469167.1"/>
    </source>
</evidence>
<feature type="transmembrane region" description="Helical" evidence="8">
    <location>
        <begin position="20"/>
        <end position="47"/>
    </location>
</feature>
<keyword evidence="5 8" id="KW-0812">Transmembrane</keyword>
<dbReference type="RefSeq" id="WP_307271477.1">
    <property type="nucleotide sequence ID" value="NZ_JAUSVX010000003.1"/>
</dbReference>
<dbReference type="EMBL" id="JAUSVX010000003">
    <property type="protein sequence ID" value="MDQ0469167.1"/>
    <property type="molecule type" value="Genomic_DNA"/>
</dbReference>
<feature type="transmembrane region" description="Helical" evidence="8">
    <location>
        <begin position="265"/>
        <end position="286"/>
    </location>
</feature>
<feature type="transmembrane region" description="Helical" evidence="8">
    <location>
        <begin position="113"/>
        <end position="131"/>
    </location>
</feature>
<dbReference type="PANTHER" id="PTHR42929">
    <property type="entry name" value="INNER MEMBRANE ABC TRANSPORTER PERMEASE PROTEIN YDCU-RELATED-RELATED"/>
    <property type="match status" value="1"/>
</dbReference>
<dbReference type="SUPFAM" id="SSF161098">
    <property type="entry name" value="MetI-like"/>
    <property type="match status" value="1"/>
</dbReference>
<evidence type="ECO:0000256" key="1">
    <source>
        <dbReference type="ARBA" id="ARBA00004651"/>
    </source>
</evidence>
<keyword evidence="4" id="KW-1003">Cell membrane</keyword>
<dbReference type="Gene3D" id="1.10.3720.10">
    <property type="entry name" value="MetI-like"/>
    <property type="match status" value="1"/>
</dbReference>
<feature type="transmembrane region" description="Helical" evidence="8">
    <location>
        <begin position="204"/>
        <end position="229"/>
    </location>
</feature>
<dbReference type="CDD" id="cd06261">
    <property type="entry name" value="TM_PBP2"/>
    <property type="match status" value="1"/>
</dbReference>
<evidence type="ECO:0000256" key="7">
    <source>
        <dbReference type="ARBA" id="ARBA00023136"/>
    </source>
</evidence>
<accession>A0ABU0J4G9</accession>
<evidence type="ECO:0000256" key="2">
    <source>
        <dbReference type="ARBA" id="ARBA00007069"/>
    </source>
</evidence>
<feature type="transmembrane region" description="Helical" evidence="8">
    <location>
        <begin position="160"/>
        <end position="183"/>
    </location>
</feature>
<gene>
    <name evidence="10" type="ORF">QO011_002178</name>
</gene>
<feature type="domain" description="ABC transmembrane type-1" evidence="9">
    <location>
        <begin position="76"/>
        <end position="281"/>
    </location>
</feature>
<protein>
    <submittedName>
        <fullName evidence="10">ABC-type spermidine/putrescine transport system permease subunit I</fullName>
    </submittedName>
</protein>
<proteinExistence type="inferred from homology"/>
<evidence type="ECO:0000256" key="6">
    <source>
        <dbReference type="ARBA" id="ARBA00022989"/>
    </source>
</evidence>
<dbReference type="Proteomes" id="UP001242480">
    <property type="component" value="Unassembled WGS sequence"/>
</dbReference>
<comment type="caution">
    <text evidence="10">The sequence shown here is derived from an EMBL/GenBank/DDBJ whole genome shotgun (WGS) entry which is preliminary data.</text>
</comment>
<comment type="similarity">
    <text evidence="2">Belongs to the binding-protein-dependent transport system permease family. CysTW subfamily.</text>
</comment>
<dbReference type="InterPro" id="IPR035906">
    <property type="entry name" value="MetI-like_sf"/>
</dbReference>
<dbReference type="PROSITE" id="PS50928">
    <property type="entry name" value="ABC_TM1"/>
    <property type="match status" value="1"/>
</dbReference>
<keyword evidence="7 8" id="KW-0472">Membrane</keyword>
<evidence type="ECO:0000256" key="4">
    <source>
        <dbReference type="ARBA" id="ARBA00022475"/>
    </source>
</evidence>
<reference evidence="10 11" key="1">
    <citation type="submission" date="2023-07" db="EMBL/GenBank/DDBJ databases">
        <title>Genomic Encyclopedia of Type Strains, Phase IV (KMG-IV): sequencing the most valuable type-strain genomes for metagenomic binning, comparative biology and taxonomic classification.</title>
        <authorList>
            <person name="Goeker M."/>
        </authorList>
    </citation>
    <scope>NUCLEOTIDE SEQUENCE [LARGE SCALE GENOMIC DNA]</scope>
    <source>
        <strain evidence="10 11">DSM 19619</strain>
    </source>
</reference>
<dbReference type="Pfam" id="PF00528">
    <property type="entry name" value="BPD_transp_1"/>
    <property type="match status" value="1"/>
</dbReference>
<keyword evidence="6 8" id="KW-1133">Transmembrane helix</keyword>
<sequence>MSSDATREGRASGRRSLFGVVLGAPMLIAQVLLFVAPLGFLVMMTFWSVRNFTLSPDFTLANWGKVLSASYFWDIYLRTLLYALLAAAITSLVGFPGAFYLAYRASAGVRRAILFLLITPYFTSYLVRIYSWKILLTDQGLINLALGGVGLGPLRMYNNLFGTMVGYVTLCFPLVLLIQLISLSNVDRRLIEAAHNLGCGRLRTVFAVVIPSAKVGLVLAATFAFILSFGDFVSPTLLGGSKPPVLSIFMVDTVRSGSDWPRASVVAMVMVATLLAAGLGALKLAYGRRGEAR</sequence>
<name>A0ABU0J4G9_9HYPH</name>
<organism evidence="10 11">
    <name type="scientific">Labrys wisconsinensis</name>
    <dbReference type="NCBI Taxonomy" id="425677"/>
    <lineage>
        <taxon>Bacteria</taxon>
        <taxon>Pseudomonadati</taxon>
        <taxon>Pseudomonadota</taxon>
        <taxon>Alphaproteobacteria</taxon>
        <taxon>Hyphomicrobiales</taxon>
        <taxon>Xanthobacteraceae</taxon>
        <taxon>Labrys</taxon>
    </lineage>
</organism>